<name>A0A5B0RHI7_PUCGR</name>
<protein>
    <recommendedName>
        <fullName evidence="12">Protein required for ethanol metabolism</fullName>
    </recommendedName>
</protein>
<evidence type="ECO:0008006" key="12">
    <source>
        <dbReference type="Google" id="ProtNLM"/>
    </source>
</evidence>
<evidence type="ECO:0000256" key="6">
    <source>
        <dbReference type="SAM" id="MobiDB-lite"/>
    </source>
</evidence>
<evidence type="ECO:0000256" key="3">
    <source>
        <dbReference type="ARBA" id="ARBA00022692"/>
    </source>
</evidence>
<dbReference type="Proteomes" id="UP000325313">
    <property type="component" value="Unassembled WGS sequence"/>
</dbReference>
<keyword evidence="4 7" id="KW-1133">Transmembrane helix</keyword>
<evidence type="ECO:0000313" key="11">
    <source>
        <dbReference type="Proteomes" id="UP000325313"/>
    </source>
</evidence>
<evidence type="ECO:0000313" key="10">
    <source>
        <dbReference type="Proteomes" id="UP000324748"/>
    </source>
</evidence>
<keyword evidence="5 7" id="KW-0472">Membrane</keyword>
<sequence length="416" mass="46611">MAEKPRVDVDTEKKRYRPYSNNNKKYLIELAFAVFSQSNYPHSNYFHRPSSSKTDRRRRTDRLKAGATMPSLSRLTRSYERAFKHHPSLTLAITNGCLKCLGDFLAQYLPAFSSGQPFVLDIHRSLRFFLFGFLHGPCVGKWHEFLERRIPLTGGRATSNNGVTDPGATPEMEQEDLRLIETEKSLTSHRPISIRSRSTTGPEHHPGALRGLSNSDAPLSSFPHNSNQHLTGLSKLGNPTRAAATGFRVFGLLKRILLDQLLMAPIYTFLFISLTGWFEGLSIPEIQQRLHQLYWYLLTANWKIWPLIQIFNFSFMPLQYRVPWQGSCGVLWTVFLSLSTHSSTHYSSSTTTVDPTGPTLVASTLSKLFKSGNSSASDPHIISSNHLANSSSASSSSPSSNDPSSPIKRKNNRVIG</sequence>
<feature type="region of interest" description="Disordered" evidence="6">
    <location>
        <begin position="375"/>
        <end position="416"/>
    </location>
</feature>
<evidence type="ECO:0000256" key="4">
    <source>
        <dbReference type="ARBA" id="ARBA00022989"/>
    </source>
</evidence>
<dbReference type="EMBL" id="VDEP01000182">
    <property type="protein sequence ID" value="KAA1125147.1"/>
    <property type="molecule type" value="Genomic_DNA"/>
</dbReference>
<evidence type="ECO:0000313" key="9">
    <source>
        <dbReference type="EMBL" id="KAA1125147.1"/>
    </source>
</evidence>
<feature type="transmembrane region" description="Helical" evidence="7">
    <location>
        <begin position="256"/>
        <end position="278"/>
    </location>
</feature>
<evidence type="ECO:0000256" key="2">
    <source>
        <dbReference type="ARBA" id="ARBA00006824"/>
    </source>
</evidence>
<evidence type="ECO:0000313" key="8">
    <source>
        <dbReference type="EMBL" id="KAA1105636.1"/>
    </source>
</evidence>
<comment type="caution">
    <text evidence="9">The sequence shown here is derived from an EMBL/GenBank/DDBJ whole genome shotgun (WGS) entry which is preliminary data.</text>
</comment>
<keyword evidence="10" id="KW-1185">Reference proteome</keyword>
<comment type="similarity">
    <text evidence="2">Belongs to the peroxisomal membrane protein PXMP2/4 family.</text>
</comment>
<feature type="compositionally biased region" description="Basic residues" evidence="6">
    <location>
        <begin position="407"/>
        <end position="416"/>
    </location>
</feature>
<evidence type="ECO:0000256" key="1">
    <source>
        <dbReference type="ARBA" id="ARBA00004141"/>
    </source>
</evidence>
<dbReference type="AlphaFoldDB" id="A0A5B0RHI7"/>
<dbReference type="GO" id="GO:0005739">
    <property type="term" value="C:mitochondrion"/>
    <property type="evidence" value="ECO:0007669"/>
    <property type="project" value="TreeGrafter"/>
</dbReference>
<accession>A0A5B0RHI7</accession>
<organism evidence="9 11">
    <name type="scientific">Puccinia graminis f. sp. tritici</name>
    <dbReference type="NCBI Taxonomy" id="56615"/>
    <lineage>
        <taxon>Eukaryota</taxon>
        <taxon>Fungi</taxon>
        <taxon>Dikarya</taxon>
        <taxon>Basidiomycota</taxon>
        <taxon>Pucciniomycotina</taxon>
        <taxon>Pucciniomycetes</taxon>
        <taxon>Pucciniales</taxon>
        <taxon>Pucciniaceae</taxon>
        <taxon>Puccinia</taxon>
    </lineage>
</organism>
<dbReference type="OrthoDB" id="10267969at2759"/>
<dbReference type="EMBL" id="VSWC01000040">
    <property type="protein sequence ID" value="KAA1105636.1"/>
    <property type="molecule type" value="Genomic_DNA"/>
</dbReference>
<keyword evidence="3 7" id="KW-0812">Transmembrane</keyword>
<gene>
    <name evidence="8" type="ORF">PGT21_013990</name>
    <name evidence="9" type="ORF">PGTUg99_001501</name>
</gene>
<feature type="transmembrane region" description="Helical" evidence="7">
    <location>
        <begin position="293"/>
        <end position="315"/>
    </location>
</feature>
<dbReference type="Proteomes" id="UP000324748">
    <property type="component" value="Unassembled WGS sequence"/>
</dbReference>
<comment type="subcellular location">
    <subcellularLocation>
        <location evidence="1">Membrane</location>
        <topology evidence="1">Multi-pass membrane protein</topology>
    </subcellularLocation>
</comment>
<feature type="compositionally biased region" description="Low complexity" evidence="6">
    <location>
        <begin position="383"/>
        <end position="406"/>
    </location>
</feature>
<evidence type="ECO:0000256" key="5">
    <source>
        <dbReference type="ARBA" id="ARBA00023136"/>
    </source>
</evidence>
<evidence type="ECO:0000256" key="7">
    <source>
        <dbReference type="SAM" id="Phobius"/>
    </source>
</evidence>
<reference evidence="10 11" key="1">
    <citation type="submission" date="2019-05" db="EMBL/GenBank/DDBJ databases">
        <title>Emergence of the Ug99 lineage of the wheat stem rust pathogen through somatic hybridization.</title>
        <authorList>
            <person name="Li F."/>
            <person name="Upadhyaya N.M."/>
            <person name="Sperschneider J."/>
            <person name="Matny O."/>
            <person name="Nguyen-Phuc H."/>
            <person name="Mago R."/>
            <person name="Raley C."/>
            <person name="Miller M.E."/>
            <person name="Silverstein K.A.T."/>
            <person name="Henningsen E."/>
            <person name="Hirsch C.D."/>
            <person name="Visser B."/>
            <person name="Pretorius Z.A."/>
            <person name="Steffenson B.J."/>
            <person name="Schwessinger B."/>
            <person name="Dodds P.N."/>
            <person name="Figueroa M."/>
        </authorList>
    </citation>
    <scope>NUCLEOTIDE SEQUENCE [LARGE SCALE GENOMIC DNA]</scope>
    <source>
        <strain evidence="8">21-0</strain>
        <strain evidence="9 11">Ug99</strain>
    </source>
</reference>
<dbReference type="Pfam" id="PF04117">
    <property type="entry name" value="Mpv17_PMP22"/>
    <property type="match status" value="1"/>
</dbReference>
<dbReference type="GO" id="GO:0016020">
    <property type="term" value="C:membrane"/>
    <property type="evidence" value="ECO:0007669"/>
    <property type="project" value="UniProtKB-SubCell"/>
</dbReference>
<dbReference type="PANTHER" id="PTHR11266:SF50">
    <property type="entry name" value="VACUOLAR MEMBRANE PROTEIN YOR292C"/>
    <property type="match status" value="1"/>
</dbReference>
<dbReference type="PANTHER" id="PTHR11266">
    <property type="entry name" value="PEROXISOMAL MEMBRANE PROTEIN 2, PXMP2 MPV17"/>
    <property type="match status" value="1"/>
</dbReference>
<proteinExistence type="inferred from homology"/>
<dbReference type="InterPro" id="IPR007248">
    <property type="entry name" value="Mpv17_PMP22"/>
</dbReference>